<feature type="coiled-coil region" evidence="1">
    <location>
        <begin position="453"/>
        <end position="692"/>
    </location>
</feature>
<feature type="transmembrane region" description="Helical" evidence="3">
    <location>
        <begin position="21"/>
        <end position="43"/>
    </location>
</feature>
<dbReference type="Proteomes" id="UP000004978">
    <property type="component" value="Unassembled WGS sequence"/>
</dbReference>
<gene>
    <name evidence="4" type="ORF">MCSF7_01866</name>
</gene>
<keyword evidence="5" id="KW-1185">Reference proteome</keyword>
<name>F9UKG0_9BACT</name>
<feature type="compositionally biased region" description="Polar residues" evidence="2">
    <location>
        <begin position="759"/>
        <end position="781"/>
    </location>
</feature>
<dbReference type="STRING" id="1037410.MCSF7_01866"/>
<feature type="coiled-coil region" evidence="1">
    <location>
        <begin position="231"/>
        <end position="265"/>
    </location>
</feature>
<keyword evidence="1" id="KW-0175">Coiled coil</keyword>
<feature type="compositionally biased region" description="Acidic residues" evidence="2">
    <location>
        <begin position="802"/>
        <end position="813"/>
    </location>
</feature>
<keyword evidence="3" id="KW-1133">Transmembrane helix</keyword>
<proteinExistence type="predicted"/>
<evidence type="ECO:0000256" key="1">
    <source>
        <dbReference type="SAM" id="Coils"/>
    </source>
</evidence>
<evidence type="ECO:0000256" key="3">
    <source>
        <dbReference type="SAM" id="Phobius"/>
    </source>
</evidence>
<keyword evidence="3" id="KW-0472">Membrane</keyword>
<evidence type="ECO:0000256" key="2">
    <source>
        <dbReference type="SAM" id="MobiDB-lite"/>
    </source>
</evidence>
<organism evidence="4 5">
    <name type="scientific">Mycoplasmopsis columbina SF7</name>
    <dbReference type="NCBI Taxonomy" id="1037410"/>
    <lineage>
        <taxon>Bacteria</taxon>
        <taxon>Bacillati</taxon>
        <taxon>Mycoplasmatota</taxon>
        <taxon>Mycoplasmoidales</taxon>
        <taxon>Metamycoplasmataceae</taxon>
        <taxon>Mycoplasmopsis</taxon>
    </lineage>
</organism>
<sequence>MYYKNTKKCKIEIMKKKNNKLIIAAISGTAAIATAAAIGVVIAKADDIRGRKTLSNKIDEVKNYLRTNEKYLGDSTEKSELEKQLPKAQKVLDKKDKYNYKEAIDELDIVLKQAQKYTNTKEEVTRLIKKFDDLKEANKNKNSEDVLNSQNESIAQLENALANKTITLKSLLEELKKGNSALSQLEQAIKDEDEANKNAAKNEYNTKVDELKTTVKPTLLTNLQNHFEALISKLQREVNSDEATAETIRNNLETLKIEVHKLQAQDTLTRALPYIYPYSGSEEIKYQYLTTVEHDELKTLVQTLNDSLEAEYNQETLEQANIGVKDKLTSFASQEEERKTALETKQNELVQASNQLKEELKDKLSKEGAIQLNSLIEDALDKEPMVNNVEVIPQTQAKLIEDAYKLVVDDLLVWYENFKSSSKAKYAEESDNTELERLVSELTTARNAEEFNKETLNSKIDEFINKLKEVEQKATQKEKEFQDQRSAALDEYNTNLTKIEEIKNHLSEENKAKVDEFVNANNELLNSSETSAEQIKAAKDKLNKNVYLLAKDELKGEVETFLASDKAKYATEEDKNDLNSKKEALENAAIADPFNTDNFGTAFYALDNKLSEVKEKAETAQEAKNSAIQEINTKIEKLTNEIKPTLSETNQTKFDEYVTTAQTIVNNNDSTTEQIQSAKQELINNANKLVAEDLVTKSKDFRETGSENKLSQEEKTELTTLEGQVTTKKEADPFNTEELKTAVENLKNKLDSLKEAIKSRTTAPDATENTNSVSSTSQPEDTTTNTSAENNSTEETQSSPEPTEEAENTEESV</sequence>
<feature type="compositionally biased region" description="Basic and acidic residues" evidence="2">
    <location>
        <begin position="701"/>
        <end position="717"/>
    </location>
</feature>
<dbReference type="AlphaFoldDB" id="F9UKG0"/>
<protein>
    <submittedName>
        <fullName evidence="4">Uncharacterized protein</fullName>
    </submittedName>
</protein>
<accession>F9UKG0</accession>
<feature type="coiled-coil region" evidence="1">
    <location>
        <begin position="100"/>
        <end position="202"/>
    </location>
</feature>
<keyword evidence="3" id="KW-0812">Transmembrane</keyword>
<reference evidence="4 5" key="1">
    <citation type="journal article" date="2013" name="Genome Announc.">
        <title>Genome Sequence of Mycoplasma columbinum Strain SF7.</title>
        <authorList>
            <person name="Guo Z."/>
            <person name="Xu X."/>
            <person name="Zheng Q."/>
            <person name="Li T."/>
            <person name="Kuang S."/>
            <person name="Zhang Z."/>
            <person name="Chen Y."/>
            <person name="Lu X."/>
            <person name="Zhou R."/>
            <person name="Bi D."/>
            <person name="Jin H."/>
        </authorList>
    </citation>
    <scope>NUCLEOTIDE SEQUENCE [LARGE SCALE GENOMIC DNA]</scope>
    <source>
        <strain evidence="4 5">SF7</strain>
    </source>
</reference>
<feature type="region of interest" description="Disordered" evidence="2">
    <location>
        <begin position="701"/>
        <end position="733"/>
    </location>
</feature>
<feature type="region of interest" description="Disordered" evidence="2">
    <location>
        <begin position="755"/>
        <end position="813"/>
    </location>
</feature>
<comment type="caution">
    <text evidence="4">The sequence shown here is derived from an EMBL/GenBank/DDBJ whole genome shotgun (WGS) entry which is preliminary data.</text>
</comment>
<dbReference type="EMBL" id="AFXA01000011">
    <property type="protein sequence ID" value="EGV00165.1"/>
    <property type="molecule type" value="Genomic_DNA"/>
</dbReference>
<feature type="compositionally biased region" description="Low complexity" evidence="2">
    <location>
        <begin position="782"/>
        <end position="801"/>
    </location>
</feature>
<evidence type="ECO:0000313" key="5">
    <source>
        <dbReference type="Proteomes" id="UP000004978"/>
    </source>
</evidence>
<evidence type="ECO:0000313" key="4">
    <source>
        <dbReference type="EMBL" id="EGV00165.1"/>
    </source>
</evidence>